<dbReference type="Gene3D" id="3.30.465.10">
    <property type="match status" value="1"/>
</dbReference>
<dbReference type="InterPro" id="IPR036318">
    <property type="entry name" value="FAD-bd_PCMH-like_sf"/>
</dbReference>
<dbReference type="Pfam" id="PF00941">
    <property type="entry name" value="FAD_binding_5"/>
    <property type="match status" value="1"/>
</dbReference>
<dbReference type="InterPro" id="IPR005107">
    <property type="entry name" value="CO_DH_flav_C"/>
</dbReference>
<dbReference type="InterPro" id="IPR050031">
    <property type="entry name" value="XdhB_XDHase"/>
</dbReference>
<dbReference type="InterPro" id="IPR002346">
    <property type="entry name" value="Mopterin_DH_FAD-bd"/>
</dbReference>
<dbReference type="NCBIfam" id="NF007427">
    <property type="entry name" value="PRK09971.1"/>
    <property type="match status" value="1"/>
</dbReference>
<dbReference type="Pfam" id="PF03450">
    <property type="entry name" value="CO_deh_flav_C"/>
    <property type="match status" value="1"/>
</dbReference>
<dbReference type="GO" id="GO:0071949">
    <property type="term" value="F:FAD binding"/>
    <property type="evidence" value="ECO:0007669"/>
    <property type="project" value="InterPro"/>
</dbReference>
<dbReference type="NCBIfam" id="NF043083">
    <property type="entry name" value="XdhB_XDHase"/>
    <property type="match status" value="1"/>
</dbReference>
<evidence type="ECO:0000256" key="3">
    <source>
        <dbReference type="ARBA" id="ARBA00023002"/>
    </source>
</evidence>
<accession>A0A9D1G624</accession>
<dbReference type="GO" id="GO:0004854">
    <property type="term" value="F:xanthine dehydrogenase activity"/>
    <property type="evidence" value="ECO:0007669"/>
    <property type="project" value="InterPro"/>
</dbReference>
<keyword evidence="3" id="KW-0560">Oxidoreductase</keyword>
<protein>
    <submittedName>
        <fullName evidence="5">Xanthine dehydrogenase FAD-binding subunit XdhB</fullName>
    </submittedName>
</protein>
<dbReference type="PROSITE" id="PS51387">
    <property type="entry name" value="FAD_PCMH"/>
    <property type="match status" value="1"/>
</dbReference>
<evidence type="ECO:0000256" key="2">
    <source>
        <dbReference type="ARBA" id="ARBA00022827"/>
    </source>
</evidence>
<dbReference type="AlphaFoldDB" id="A0A9D1G624"/>
<dbReference type="EMBL" id="DVJS01000244">
    <property type="protein sequence ID" value="HIS98237.1"/>
    <property type="molecule type" value="Genomic_DNA"/>
</dbReference>
<dbReference type="InterPro" id="IPR051312">
    <property type="entry name" value="Diverse_Substr_Oxidored"/>
</dbReference>
<dbReference type="SUPFAM" id="SSF55447">
    <property type="entry name" value="CO dehydrogenase flavoprotein C-terminal domain-like"/>
    <property type="match status" value="1"/>
</dbReference>
<evidence type="ECO:0000256" key="1">
    <source>
        <dbReference type="ARBA" id="ARBA00022630"/>
    </source>
</evidence>
<dbReference type="InterPro" id="IPR016169">
    <property type="entry name" value="FAD-bd_PCMH_sub2"/>
</dbReference>
<gene>
    <name evidence="5" type="primary">xdhB</name>
    <name evidence="5" type="ORF">IAD42_09695</name>
</gene>
<name>A0A9D1G624_9FIRM</name>
<comment type="caution">
    <text evidence="5">The sequence shown here is derived from an EMBL/GenBank/DDBJ whole genome shotgun (WGS) entry which is preliminary data.</text>
</comment>
<reference evidence="5" key="2">
    <citation type="journal article" date="2021" name="PeerJ">
        <title>Extensive microbial diversity within the chicken gut microbiome revealed by metagenomics and culture.</title>
        <authorList>
            <person name="Gilroy R."/>
            <person name="Ravi A."/>
            <person name="Getino M."/>
            <person name="Pursley I."/>
            <person name="Horton D.L."/>
            <person name="Alikhan N.F."/>
            <person name="Baker D."/>
            <person name="Gharbi K."/>
            <person name="Hall N."/>
            <person name="Watson M."/>
            <person name="Adriaenssens E.M."/>
            <person name="Foster-Nyarko E."/>
            <person name="Jarju S."/>
            <person name="Secka A."/>
            <person name="Antonio M."/>
            <person name="Oren A."/>
            <person name="Chaudhuri R.R."/>
            <person name="La Ragione R."/>
            <person name="Hildebrand F."/>
            <person name="Pallen M.J."/>
        </authorList>
    </citation>
    <scope>NUCLEOTIDE SEQUENCE</scope>
    <source>
        <strain evidence="5">ChiHecec3B27-6122</strain>
    </source>
</reference>
<feature type="domain" description="FAD-binding PCMH-type" evidence="4">
    <location>
        <begin position="1"/>
        <end position="176"/>
    </location>
</feature>
<dbReference type="Proteomes" id="UP000886876">
    <property type="component" value="Unassembled WGS sequence"/>
</dbReference>
<evidence type="ECO:0000259" key="4">
    <source>
        <dbReference type="PROSITE" id="PS51387"/>
    </source>
</evidence>
<proteinExistence type="predicted"/>
<dbReference type="Gene3D" id="3.30.43.10">
    <property type="entry name" value="Uridine Diphospho-n-acetylenolpyruvylglucosamine Reductase, domain 2"/>
    <property type="match status" value="1"/>
</dbReference>
<keyword evidence="2" id="KW-0274">FAD</keyword>
<sequence length="293" mass="31568">MYDIKALYEAHTVEEAIELRLRYPEAKLIAGGSDLLIKIRDGKLPGAELVSIRDIAELKGVTMEPDGELRIGPLTSFSQLERDALIREHMQVLADAAGEVGSPQIRNIGTIGGNICNGATSADTASTLFAFDAELELRGRDGTRRLAIADFYLGAGRTDVRPGEVLTGIFVSKQSYEATHGCYIKYSARSSLDIATLGCSANLRLSADGGAIERVRLAFGVAGPVPSRCPETERRFAGAPANAQTAREVAKSAVTELSPRDSWRASRDFRLHVAKESAYRALCECVRRLGGAI</sequence>
<dbReference type="GO" id="GO:0002197">
    <property type="term" value="C:xanthine dehydrogenase complex"/>
    <property type="evidence" value="ECO:0007669"/>
    <property type="project" value="InterPro"/>
</dbReference>
<evidence type="ECO:0000313" key="5">
    <source>
        <dbReference type="EMBL" id="HIS98237.1"/>
    </source>
</evidence>
<dbReference type="InterPro" id="IPR036683">
    <property type="entry name" value="CO_DH_flav_C_dom_sf"/>
</dbReference>
<dbReference type="FunFam" id="3.30.465.10:FF:000017">
    <property type="entry name" value="Xanthine dehydrogenase, FAD binding subunit"/>
    <property type="match status" value="1"/>
</dbReference>
<dbReference type="SUPFAM" id="SSF56176">
    <property type="entry name" value="FAD-binding/transporter-associated domain-like"/>
    <property type="match status" value="1"/>
</dbReference>
<organism evidence="5 6">
    <name type="scientific">Candidatus Scatomorpha pullistercoris</name>
    <dbReference type="NCBI Taxonomy" id="2840929"/>
    <lineage>
        <taxon>Bacteria</taxon>
        <taxon>Bacillati</taxon>
        <taxon>Bacillota</taxon>
        <taxon>Clostridia</taxon>
        <taxon>Eubacteriales</taxon>
        <taxon>Candidatus Scatomorpha</taxon>
    </lineage>
</organism>
<dbReference type="Gene3D" id="3.30.390.50">
    <property type="entry name" value="CO dehydrogenase flavoprotein, C-terminal domain"/>
    <property type="match status" value="1"/>
</dbReference>
<keyword evidence="1" id="KW-0285">Flavoprotein</keyword>
<reference evidence="5" key="1">
    <citation type="submission" date="2020-10" db="EMBL/GenBank/DDBJ databases">
        <authorList>
            <person name="Gilroy R."/>
        </authorList>
    </citation>
    <scope>NUCLEOTIDE SEQUENCE</scope>
    <source>
        <strain evidence="5">ChiHecec3B27-6122</strain>
    </source>
</reference>
<dbReference type="PANTHER" id="PTHR42659:SF9">
    <property type="entry name" value="XANTHINE DEHYDROGENASE FAD-BINDING SUBUNIT XDHB-RELATED"/>
    <property type="match status" value="1"/>
</dbReference>
<dbReference type="InterPro" id="IPR016166">
    <property type="entry name" value="FAD-bd_PCMH"/>
</dbReference>
<evidence type="ECO:0000313" key="6">
    <source>
        <dbReference type="Proteomes" id="UP000886876"/>
    </source>
</evidence>
<dbReference type="InterPro" id="IPR016167">
    <property type="entry name" value="FAD-bd_PCMH_sub1"/>
</dbReference>
<dbReference type="PANTHER" id="PTHR42659">
    <property type="entry name" value="XANTHINE DEHYDROGENASE SUBUNIT C-RELATED"/>
    <property type="match status" value="1"/>
</dbReference>
<dbReference type="SMART" id="SM01092">
    <property type="entry name" value="CO_deh_flav_C"/>
    <property type="match status" value="1"/>
</dbReference>